<gene>
    <name evidence="2" type="ORF">PVAP13_2KG061616</name>
</gene>
<reference evidence="2" key="1">
    <citation type="submission" date="2020-05" db="EMBL/GenBank/DDBJ databases">
        <title>WGS assembly of Panicum virgatum.</title>
        <authorList>
            <person name="Lovell J.T."/>
            <person name="Jenkins J."/>
            <person name="Shu S."/>
            <person name="Juenger T.E."/>
            <person name="Schmutz J."/>
        </authorList>
    </citation>
    <scope>NUCLEOTIDE SEQUENCE</scope>
    <source>
        <strain evidence="2">AP13</strain>
    </source>
</reference>
<name>A0A8T0VYR3_PANVG</name>
<dbReference type="Pfam" id="PF14111">
    <property type="entry name" value="DUF4283"/>
    <property type="match status" value="1"/>
</dbReference>
<evidence type="ECO:0000313" key="3">
    <source>
        <dbReference type="Proteomes" id="UP000823388"/>
    </source>
</evidence>
<sequence>MESVEGLMKNLQLSDAEKRGLKIGSTGRKAEARGGAAQALGKVLSEKMIHTETVEQALGRVWCPIKGIECKPLGDNKFLITFLQDSRKRKALDEGPWMISKELLVVADVD</sequence>
<organism evidence="2 3">
    <name type="scientific">Panicum virgatum</name>
    <name type="common">Blackwell switchgrass</name>
    <dbReference type="NCBI Taxonomy" id="38727"/>
    <lineage>
        <taxon>Eukaryota</taxon>
        <taxon>Viridiplantae</taxon>
        <taxon>Streptophyta</taxon>
        <taxon>Embryophyta</taxon>
        <taxon>Tracheophyta</taxon>
        <taxon>Spermatophyta</taxon>
        <taxon>Magnoliopsida</taxon>
        <taxon>Liliopsida</taxon>
        <taxon>Poales</taxon>
        <taxon>Poaceae</taxon>
        <taxon>PACMAD clade</taxon>
        <taxon>Panicoideae</taxon>
        <taxon>Panicodae</taxon>
        <taxon>Paniceae</taxon>
        <taxon>Panicinae</taxon>
        <taxon>Panicum</taxon>
        <taxon>Panicum sect. Hiantes</taxon>
    </lineage>
</organism>
<accession>A0A8T0VYR3</accession>
<protein>
    <recommendedName>
        <fullName evidence="1">DUF4283 domain-containing protein</fullName>
    </recommendedName>
</protein>
<dbReference type="InterPro" id="IPR025558">
    <property type="entry name" value="DUF4283"/>
</dbReference>
<feature type="domain" description="DUF4283" evidence="1">
    <location>
        <begin position="40"/>
        <end position="107"/>
    </location>
</feature>
<evidence type="ECO:0000313" key="2">
    <source>
        <dbReference type="EMBL" id="KAG2640258.1"/>
    </source>
</evidence>
<keyword evidence="3" id="KW-1185">Reference proteome</keyword>
<proteinExistence type="predicted"/>
<dbReference type="EMBL" id="CM029039">
    <property type="protein sequence ID" value="KAG2640258.1"/>
    <property type="molecule type" value="Genomic_DNA"/>
</dbReference>
<evidence type="ECO:0000259" key="1">
    <source>
        <dbReference type="Pfam" id="PF14111"/>
    </source>
</evidence>
<dbReference type="AlphaFoldDB" id="A0A8T0VYR3"/>
<comment type="caution">
    <text evidence="2">The sequence shown here is derived from an EMBL/GenBank/DDBJ whole genome shotgun (WGS) entry which is preliminary data.</text>
</comment>
<dbReference type="Proteomes" id="UP000823388">
    <property type="component" value="Chromosome 2K"/>
</dbReference>